<sequence>MPDLFEIMESCRAMRRLKPDPVPDALIQRILQAGTCAPSGGNTQKWRFLVIKDRKIKEGVQVWYKRAFDEWIGPRYRTSEPPPGVSKERYLRQLEAVSYLTDHFHEAPVWIVACLVDDPHPGRASGASIYPAVQNMLLAARALGLGATLTTRHLFYEKEAEAALGLPPGVQSYAILPIGYPMGKFGPVKRAALEAVVYQDRWGEPYRGGT</sequence>
<dbReference type="Pfam" id="PF00881">
    <property type="entry name" value="Nitroreductase"/>
    <property type="match status" value="1"/>
</dbReference>
<reference evidence="3" key="1">
    <citation type="submission" date="2017-02" db="EMBL/GenBank/DDBJ databases">
        <authorList>
            <person name="Varghese N."/>
            <person name="Submissions S."/>
        </authorList>
    </citation>
    <scope>NUCLEOTIDE SEQUENCE [LARGE SCALE GENOMIC DNA]</scope>
    <source>
        <strain evidence="3">ATCC 27094</strain>
    </source>
</reference>
<feature type="domain" description="Nitroreductase" evidence="1">
    <location>
        <begin position="12"/>
        <end position="180"/>
    </location>
</feature>
<keyword evidence="3" id="KW-1185">Reference proteome</keyword>
<protein>
    <submittedName>
        <fullName evidence="2">Nitroreductase</fullName>
    </submittedName>
</protein>
<gene>
    <name evidence="2" type="ORF">SAMN02745126_00482</name>
</gene>
<evidence type="ECO:0000259" key="1">
    <source>
        <dbReference type="Pfam" id="PF00881"/>
    </source>
</evidence>
<dbReference type="InterPro" id="IPR000415">
    <property type="entry name" value="Nitroreductase-like"/>
</dbReference>
<dbReference type="RefSeq" id="WP_085932215.1">
    <property type="nucleotide sequence ID" value="NZ_FUWJ01000001.1"/>
</dbReference>
<dbReference type="EMBL" id="FUWJ01000001">
    <property type="protein sequence ID" value="SJZ33823.1"/>
    <property type="molecule type" value="Genomic_DNA"/>
</dbReference>
<dbReference type="PANTHER" id="PTHR23026">
    <property type="entry name" value="NADPH NITROREDUCTASE"/>
    <property type="match status" value="1"/>
</dbReference>
<dbReference type="STRING" id="225324.SAMN02745126_00482"/>
<dbReference type="OrthoDB" id="9773807at2"/>
<organism evidence="2 3">
    <name type="scientific">Enhydrobacter aerosaccus</name>
    <dbReference type="NCBI Taxonomy" id="225324"/>
    <lineage>
        <taxon>Bacteria</taxon>
        <taxon>Pseudomonadati</taxon>
        <taxon>Pseudomonadota</taxon>
        <taxon>Alphaproteobacteria</taxon>
        <taxon>Hyphomicrobiales</taxon>
        <taxon>Enhydrobacter</taxon>
    </lineage>
</organism>
<dbReference type="SUPFAM" id="SSF55469">
    <property type="entry name" value="FMN-dependent nitroreductase-like"/>
    <property type="match status" value="1"/>
</dbReference>
<dbReference type="Gene3D" id="3.40.109.10">
    <property type="entry name" value="NADH Oxidase"/>
    <property type="match status" value="1"/>
</dbReference>
<evidence type="ECO:0000313" key="2">
    <source>
        <dbReference type="EMBL" id="SJZ33823.1"/>
    </source>
</evidence>
<dbReference type="AlphaFoldDB" id="A0A1T4JUK7"/>
<dbReference type="Proteomes" id="UP000190092">
    <property type="component" value="Unassembled WGS sequence"/>
</dbReference>
<name>A0A1T4JUK7_9HYPH</name>
<evidence type="ECO:0000313" key="3">
    <source>
        <dbReference type="Proteomes" id="UP000190092"/>
    </source>
</evidence>
<dbReference type="GO" id="GO:0016491">
    <property type="term" value="F:oxidoreductase activity"/>
    <property type="evidence" value="ECO:0007669"/>
    <property type="project" value="InterPro"/>
</dbReference>
<accession>A0A1T4JUK7</accession>
<dbReference type="InterPro" id="IPR029479">
    <property type="entry name" value="Nitroreductase"/>
</dbReference>
<proteinExistence type="predicted"/>
<dbReference type="PANTHER" id="PTHR23026:SF123">
    <property type="entry name" value="NAD(P)H NITROREDUCTASE RV3131-RELATED"/>
    <property type="match status" value="1"/>
</dbReference>
<dbReference type="InterPro" id="IPR050627">
    <property type="entry name" value="Nitroreductase/BluB"/>
</dbReference>